<evidence type="ECO:0000259" key="6">
    <source>
        <dbReference type="Pfam" id="PF20465"/>
    </source>
</evidence>
<dbReference type="EC" id="2.1.1.72" evidence="1"/>
<dbReference type="GO" id="GO:0003676">
    <property type="term" value="F:nucleic acid binding"/>
    <property type="evidence" value="ECO:0007669"/>
    <property type="project" value="InterPro"/>
</dbReference>
<gene>
    <name evidence="8" type="ORF">BECKH772A_GA0070896_100885</name>
    <name evidence="9" type="ORF">BECKH772B_GA0070898_100905</name>
    <name evidence="10" type="ORF">BECKH772C_GA0070978_100855</name>
</gene>
<accession>A0A450VBT2</accession>
<sequence length="514" mass="57669">MLRAHGQAVAYARALPTTEGRPPFIITLDVGVALEVYSEFTQSGGAYIPYPDPRAHRIKLADLQNDAIRQRLRAIWLEPLALDPTRLSARVTRDIATRLAKLARSLEQSGNPPAQVAAFLMRAIFTLFAEDVGLMDKRAFTDLLESLRETPEHFVPLVEELWRKMNTGGFSATIRKKLLQFNGGLFADPSALALDKKQIALLIQAARADWKNVEPAIFGTLLERALDPLERHKLGAHYTPRAYVERLVMPTVIHPLREEWDNTKATAIVLKEQGTDIKKSKKTQKKKHEAAVAEIKGFHNRLCQLRILDPACGSGNFLYVTLEHLKRLEGEVFNVLSEWGEGLLELEGLGDTVDPHQFLGIETNPRAAAIAEAVIWIGYLQWHFRTRGDVAPPEPVLREFKNIENRDAVLQWDAIELDTDENGAPVTRWDGRTMKTHPVTSEPVPDEAARVAVERYIGPRKAQWPEADFVVGNPPFIGAARMRAALGDGYTEALRNTYPRVPESADLVMYTRHT</sequence>
<feature type="domain" description="MmeI-like helicase spacer" evidence="6">
    <location>
        <begin position="115"/>
        <end position="186"/>
    </location>
</feature>
<dbReference type="InterPro" id="IPR046819">
    <property type="entry name" value="MmeI_hel"/>
</dbReference>
<evidence type="ECO:0000256" key="4">
    <source>
        <dbReference type="ARBA" id="ARBA00047942"/>
    </source>
</evidence>
<evidence type="ECO:0000256" key="2">
    <source>
        <dbReference type="ARBA" id="ARBA00022603"/>
    </source>
</evidence>
<dbReference type="InterPro" id="IPR046816">
    <property type="entry name" value="MmeI_Mtase"/>
</dbReference>
<dbReference type="InterPro" id="IPR002052">
    <property type="entry name" value="DNA_methylase_N6_adenine_CS"/>
</dbReference>
<evidence type="ECO:0000256" key="1">
    <source>
        <dbReference type="ARBA" id="ARBA00011900"/>
    </source>
</evidence>
<dbReference type="Pfam" id="PF20465">
    <property type="entry name" value="MmeI_hel"/>
    <property type="match status" value="1"/>
</dbReference>
<dbReference type="PRINTS" id="PR00507">
    <property type="entry name" value="N12N6MTFRASE"/>
</dbReference>
<name>A0A450VBT2_9GAMM</name>
<evidence type="ECO:0000259" key="5">
    <source>
        <dbReference type="Pfam" id="PF20464"/>
    </source>
</evidence>
<dbReference type="EMBL" id="CAADFI010000090">
    <property type="protein sequence ID" value="VFJ96347.1"/>
    <property type="molecule type" value="Genomic_DNA"/>
</dbReference>
<evidence type="ECO:0000313" key="9">
    <source>
        <dbReference type="EMBL" id="VFJ96347.1"/>
    </source>
</evidence>
<dbReference type="PANTHER" id="PTHR33841">
    <property type="entry name" value="DNA METHYLTRANSFERASE YEEA-RELATED"/>
    <property type="match status" value="1"/>
</dbReference>
<proteinExistence type="predicted"/>
<dbReference type="PANTHER" id="PTHR33841:SF1">
    <property type="entry name" value="DNA METHYLTRANSFERASE A"/>
    <property type="match status" value="1"/>
</dbReference>
<dbReference type="EMBL" id="CAADFG010000088">
    <property type="protein sequence ID" value="VFJ95539.1"/>
    <property type="molecule type" value="Genomic_DNA"/>
</dbReference>
<protein>
    <recommendedName>
        <fullName evidence="1">site-specific DNA-methyltransferase (adenine-specific)</fullName>
        <ecNumber evidence="1">2.1.1.72</ecNumber>
    </recommendedName>
</protein>
<dbReference type="SUPFAM" id="SSF53335">
    <property type="entry name" value="S-adenosyl-L-methionine-dependent methyltransferases"/>
    <property type="match status" value="1"/>
</dbReference>
<keyword evidence="3 10" id="KW-0808">Transferase</keyword>
<dbReference type="Pfam" id="PF20464">
    <property type="entry name" value="MmeI_N"/>
    <property type="match status" value="1"/>
</dbReference>
<dbReference type="PROSITE" id="PS00092">
    <property type="entry name" value="N6_MTASE"/>
    <property type="match status" value="1"/>
</dbReference>
<feature type="domain" description="MmeI-like N-terminal" evidence="5">
    <location>
        <begin position="3"/>
        <end position="108"/>
    </location>
</feature>
<dbReference type="InterPro" id="IPR046817">
    <property type="entry name" value="MmeI_N"/>
</dbReference>
<dbReference type="GO" id="GO:0009007">
    <property type="term" value="F:site-specific DNA-methyltransferase (adenine-specific) activity"/>
    <property type="evidence" value="ECO:0007669"/>
    <property type="project" value="UniProtKB-EC"/>
</dbReference>
<dbReference type="InterPro" id="IPR029063">
    <property type="entry name" value="SAM-dependent_MTases_sf"/>
</dbReference>
<evidence type="ECO:0000313" key="10">
    <source>
        <dbReference type="EMBL" id="VFK02235.1"/>
    </source>
</evidence>
<dbReference type="EMBL" id="CAADFJ010000085">
    <property type="protein sequence ID" value="VFK02235.1"/>
    <property type="molecule type" value="Genomic_DNA"/>
</dbReference>
<reference evidence="10" key="1">
    <citation type="submission" date="2019-02" db="EMBL/GenBank/DDBJ databases">
        <authorList>
            <person name="Gruber-Vodicka R. H."/>
            <person name="Seah K. B. B."/>
        </authorList>
    </citation>
    <scope>NUCLEOTIDE SEQUENCE</scope>
    <source>
        <strain evidence="10">BECK_SA2B12</strain>
        <strain evidence="8">BECK_SA2B15</strain>
        <strain evidence="9">BECK_SA2B20</strain>
    </source>
</reference>
<keyword evidence="2 10" id="KW-0489">Methyltransferase</keyword>
<dbReference type="GO" id="GO:0032259">
    <property type="term" value="P:methylation"/>
    <property type="evidence" value="ECO:0007669"/>
    <property type="project" value="UniProtKB-KW"/>
</dbReference>
<feature type="domain" description="MmeI-like DNA-methyltransferase" evidence="7">
    <location>
        <begin position="289"/>
        <end position="484"/>
    </location>
</feature>
<evidence type="ECO:0000313" key="8">
    <source>
        <dbReference type="EMBL" id="VFJ95539.1"/>
    </source>
</evidence>
<evidence type="ECO:0000256" key="3">
    <source>
        <dbReference type="ARBA" id="ARBA00022679"/>
    </source>
</evidence>
<organism evidence="10">
    <name type="scientific">Candidatus Kentrum eta</name>
    <dbReference type="NCBI Taxonomy" id="2126337"/>
    <lineage>
        <taxon>Bacteria</taxon>
        <taxon>Pseudomonadati</taxon>
        <taxon>Pseudomonadota</taxon>
        <taxon>Gammaproteobacteria</taxon>
        <taxon>Candidatus Kentrum</taxon>
    </lineage>
</organism>
<comment type="catalytic activity">
    <reaction evidence="4">
        <text>a 2'-deoxyadenosine in DNA + S-adenosyl-L-methionine = an N(6)-methyl-2'-deoxyadenosine in DNA + S-adenosyl-L-homocysteine + H(+)</text>
        <dbReference type="Rhea" id="RHEA:15197"/>
        <dbReference type="Rhea" id="RHEA-COMP:12418"/>
        <dbReference type="Rhea" id="RHEA-COMP:12419"/>
        <dbReference type="ChEBI" id="CHEBI:15378"/>
        <dbReference type="ChEBI" id="CHEBI:57856"/>
        <dbReference type="ChEBI" id="CHEBI:59789"/>
        <dbReference type="ChEBI" id="CHEBI:90615"/>
        <dbReference type="ChEBI" id="CHEBI:90616"/>
        <dbReference type="EC" id="2.1.1.72"/>
    </reaction>
</comment>
<dbReference type="Pfam" id="PF20473">
    <property type="entry name" value="MmeI_Mtase"/>
    <property type="match status" value="1"/>
</dbReference>
<dbReference type="InterPro" id="IPR050953">
    <property type="entry name" value="N4_N6_ade-DNA_methylase"/>
</dbReference>
<dbReference type="Gene3D" id="3.40.50.150">
    <property type="entry name" value="Vaccinia Virus protein VP39"/>
    <property type="match status" value="1"/>
</dbReference>
<dbReference type="AlphaFoldDB" id="A0A450VBT2"/>
<evidence type="ECO:0000259" key="7">
    <source>
        <dbReference type="Pfam" id="PF20473"/>
    </source>
</evidence>